<dbReference type="RefSeq" id="XP_031871859.1">
    <property type="nucleotide sequence ID" value="XM_032012166.1"/>
</dbReference>
<dbReference type="Pfam" id="PF22893">
    <property type="entry name" value="ULD_2"/>
    <property type="match status" value="1"/>
</dbReference>
<gene>
    <name evidence="2" type="ORF">BP5553_03543</name>
</gene>
<sequence>MLEDIHNRMAQSIDASIKPVTTQIETGFKAISDVQSVSTDLTLQKVQDFRRDTIAHMDYIATEEREAVLRLEDGMNIIQRSQNAYTKDLYAKLDEVSIVQSSSTDFVVKNIQQTGQNTADAIRLQTLEGRMQTSSLHRKVDQLNTSMGALRDSWQDLTGVQADDGVSKSNSDLVHAMRNIMESIWSLLSGIQLLIRDLVILLAPYIATFYRNTIQGLLLYANHFMFEDALIRIKQLPYAQFQHWDIFFRFLTNSFKDSPGYDYVLEGGFLVMNPL</sequence>
<evidence type="ECO:0000313" key="3">
    <source>
        <dbReference type="Proteomes" id="UP000254866"/>
    </source>
</evidence>
<comment type="caution">
    <text evidence="2">The sequence shown here is derived from an EMBL/GenBank/DDBJ whole genome shotgun (WGS) entry which is preliminary data.</text>
</comment>
<evidence type="ECO:0000313" key="2">
    <source>
        <dbReference type="EMBL" id="RDL39203.1"/>
    </source>
</evidence>
<reference evidence="2 3" key="1">
    <citation type="journal article" date="2018" name="IMA Fungus">
        <title>IMA Genome-F 9: Draft genome sequence of Annulohypoxylon stygium, Aspergillus mulundensis, Berkeleyomyces basicola (syn. Thielaviopsis basicola), Ceratocystis smalleyi, two Cercospora beticola strains, Coleophoma cylindrospora, Fusarium fracticaudum, Phialophora cf. hyalina, and Morchella septimelata.</title>
        <authorList>
            <person name="Wingfield B.D."/>
            <person name="Bills G.F."/>
            <person name="Dong Y."/>
            <person name="Huang W."/>
            <person name="Nel W.J."/>
            <person name="Swalarsk-Parry B.S."/>
            <person name="Vaghefi N."/>
            <person name="Wilken P.M."/>
            <person name="An Z."/>
            <person name="de Beer Z.W."/>
            <person name="De Vos L."/>
            <person name="Chen L."/>
            <person name="Duong T.A."/>
            <person name="Gao Y."/>
            <person name="Hammerbacher A."/>
            <person name="Kikkert J.R."/>
            <person name="Li Y."/>
            <person name="Li H."/>
            <person name="Li K."/>
            <person name="Li Q."/>
            <person name="Liu X."/>
            <person name="Ma X."/>
            <person name="Naidoo K."/>
            <person name="Pethybridge S.J."/>
            <person name="Sun J."/>
            <person name="Steenkamp E.T."/>
            <person name="van der Nest M.A."/>
            <person name="van Wyk S."/>
            <person name="Wingfield M.J."/>
            <person name="Xiong C."/>
            <person name="Yue Q."/>
            <person name="Zhang X."/>
        </authorList>
    </citation>
    <scope>NUCLEOTIDE SEQUENCE [LARGE SCALE GENOMIC DNA]</scope>
    <source>
        <strain evidence="2 3">BP 5553</strain>
    </source>
</reference>
<dbReference type="AlphaFoldDB" id="A0A370TUJ7"/>
<dbReference type="Proteomes" id="UP000254866">
    <property type="component" value="Unassembled WGS sequence"/>
</dbReference>
<protein>
    <recommendedName>
        <fullName evidence="1">Ubiquitin-like domain-containing protein</fullName>
    </recommendedName>
</protein>
<proteinExistence type="predicted"/>
<name>A0A370TUJ7_9HELO</name>
<organism evidence="2 3">
    <name type="scientific">Venustampulla echinocandica</name>
    <dbReference type="NCBI Taxonomy" id="2656787"/>
    <lineage>
        <taxon>Eukaryota</taxon>
        <taxon>Fungi</taxon>
        <taxon>Dikarya</taxon>
        <taxon>Ascomycota</taxon>
        <taxon>Pezizomycotina</taxon>
        <taxon>Leotiomycetes</taxon>
        <taxon>Helotiales</taxon>
        <taxon>Pleuroascaceae</taxon>
        <taxon>Venustampulla</taxon>
    </lineage>
</organism>
<keyword evidence="3" id="KW-1185">Reference proteome</keyword>
<dbReference type="GeneID" id="43596392"/>
<evidence type="ECO:0000259" key="1">
    <source>
        <dbReference type="Pfam" id="PF22893"/>
    </source>
</evidence>
<feature type="domain" description="Ubiquitin-like" evidence="1">
    <location>
        <begin position="222"/>
        <end position="273"/>
    </location>
</feature>
<accession>A0A370TUJ7</accession>
<dbReference type="InterPro" id="IPR054464">
    <property type="entry name" value="ULD_fung"/>
</dbReference>
<dbReference type="EMBL" id="NPIC01000002">
    <property type="protein sequence ID" value="RDL39203.1"/>
    <property type="molecule type" value="Genomic_DNA"/>
</dbReference>
<dbReference type="STRING" id="2656787.A0A370TUJ7"/>